<dbReference type="SFLD" id="SFLDG01082">
    <property type="entry name" value="B12-binding_domain_containing"/>
    <property type="match status" value="1"/>
</dbReference>
<accession>H5SKQ9</accession>
<name>H5SKQ9_9ZZZZ</name>
<dbReference type="PROSITE" id="PS51918">
    <property type="entry name" value="RADICAL_SAM"/>
    <property type="match status" value="1"/>
</dbReference>
<dbReference type="SUPFAM" id="SSF52242">
    <property type="entry name" value="Cobalamin (vitamin B12)-binding domain"/>
    <property type="match status" value="1"/>
</dbReference>
<keyword evidence="7" id="KW-0411">Iron-sulfur</keyword>
<dbReference type="Gene3D" id="3.40.50.280">
    <property type="entry name" value="Cobalamin-binding domain"/>
    <property type="match status" value="1"/>
</dbReference>
<evidence type="ECO:0000256" key="5">
    <source>
        <dbReference type="ARBA" id="ARBA00022723"/>
    </source>
</evidence>
<dbReference type="AlphaFoldDB" id="H5SKQ9"/>
<evidence type="ECO:0000256" key="3">
    <source>
        <dbReference type="ARBA" id="ARBA00022679"/>
    </source>
</evidence>
<dbReference type="InterPro" id="IPR051198">
    <property type="entry name" value="BchE-like"/>
</dbReference>
<evidence type="ECO:0000259" key="9">
    <source>
        <dbReference type="PROSITE" id="PS51918"/>
    </source>
</evidence>
<dbReference type="SFLD" id="SFLDS00029">
    <property type="entry name" value="Radical_SAM"/>
    <property type="match status" value="1"/>
</dbReference>
<reference evidence="10" key="1">
    <citation type="journal article" date="2005" name="Environ. Microbiol.">
        <title>Genetic and functional properties of uncultivated thermophilic crenarchaeotes from a subsurface gold mine as revealed by analysis of genome fragments.</title>
        <authorList>
            <person name="Nunoura T."/>
            <person name="Hirayama H."/>
            <person name="Takami H."/>
            <person name="Oida H."/>
            <person name="Nishi S."/>
            <person name="Shimamura S."/>
            <person name="Suzuki Y."/>
            <person name="Inagaki F."/>
            <person name="Takai K."/>
            <person name="Nealson K.H."/>
            <person name="Horikoshi K."/>
        </authorList>
    </citation>
    <scope>NUCLEOTIDE SEQUENCE</scope>
</reference>
<sequence length="466" mass="53655">MDILLAHGYYLYEDPHELKVMKPYPPLGILYISSHLKAKGFDVGVFDSTFRSLAEFERILETERPPVVGLYCNLMTKMNVLKMVQMCKRIGATVILGGPEPPYYAENFIAHGADIVVTGEGEITLEELLPHLARYGLTGLERILGISYRNADGQVVTNLARPYIKDLDAQPFPDRAAINIQEYLDTWKRHHGMGSVSLICARGCPYHCTWCSHSVFGETHRRRSVTNVADEVQMIVETYHPDMLWYADDVFTIHHRWFFAYVEEMKRRGLRIPFECISRADRLNEEVIRGLAELGCFRLWIGSESGSQRVLDAMRREVTVEEVQFATKTAQKYGIEVGMFIMLGYEGEEIEDIAATVEHLKRTGPDIFLTTVAYPIKGTPYYREVEARLIERLPWESRTERDLSVKGRRSRRFYSFATRWMVNEVAVHRMVHNGDGGRDYPRLAKAFVNAQVGRLGMWLYRHEVEV</sequence>
<evidence type="ECO:0000256" key="7">
    <source>
        <dbReference type="ARBA" id="ARBA00023014"/>
    </source>
</evidence>
<dbReference type="PANTHER" id="PTHR43409:SF7">
    <property type="entry name" value="BLL1977 PROTEIN"/>
    <property type="match status" value="1"/>
</dbReference>
<reference evidence="10" key="2">
    <citation type="journal article" date="2012" name="PLoS ONE">
        <title>A Deeply Branching Thermophilic Bacterium with an Ancient Acetyl-CoA Pathway Dominates a Subsurface Ecosystem.</title>
        <authorList>
            <person name="Takami H."/>
            <person name="Noguchi H."/>
            <person name="Takaki Y."/>
            <person name="Uchiyama I."/>
            <person name="Toyoda A."/>
            <person name="Nishi S."/>
            <person name="Chee G.-J."/>
            <person name="Arai W."/>
            <person name="Nunoura T."/>
            <person name="Itoh T."/>
            <person name="Hattori M."/>
            <person name="Takai K."/>
        </authorList>
    </citation>
    <scope>NUCLEOTIDE SEQUENCE</scope>
</reference>
<dbReference type="Pfam" id="PF02310">
    <property type="entry name" value="B12-binding"/>
    <property type="match status" value="1"/>
</dbReference>
<dbReference type="InterPro" id="IPR006158">
    <property type="entry name" value="Cobalamin-bd"/>
</dbReference>
<evidence type="ECO:0000259" key="8">
    <source>
        <dbReference type="PROSITE" id="PS51332"/>
    </source>
</evidence>
<dbReference type="CDD" id="cd02068">
    <property type="entry name" value="radical_SAM_B12_BD"/>
    <property type="match status" value="1"/>
</dbReference>
<dbReference type="EMBL" id="AP011757">
    <property type="protein sequence ID" value="BAL56745.1"/>
    <property type="molecule type" value="Genomic_DNA"/>
</dbReference>
<dbReference type="InterPro" id="IPR036724">
    <property type="entry name" value="Cobalamin-bd_sf"/>
</dbReference>
<keyword evidence="5" id="KW-0479">Metal-binding</keyword>
<keyword evidence="4" id="KW-0949">S-adenosyl-L-methionine</keyword>
<dbReference type="InterPro" id="IPR023404">
    <property type="entry name" value="rSAM_horseshoe"/>
</dbReference>
<dbReference type="PROSITE" id="PS51332">
    <property type="entry name" value="B12_BINDING"/>
    <property type="match status" value="1"/>
</dbReference>
<dbReference type="Pfam" id="PF04055">
    <property type="entry name" value="Radical_SAM"/>
    <property type="match status" value="1"/>
</dbReference>
<feature type="domain" description="B12-binding" evidence="8">
    <location>
        <begin position="12"/>
        <end position="139"/>
    </location>
</feature>
<dbReference type="InterPro" id="IPR007197">
    <property type="entry name" value="rSAM"/>
</dbReference>
<dbReference type="GO" id="GO:0003824">
    <property type="term" value="F:catalytic activity"/>
    <property type="evidence" value="ECO:0007669"/>
    <property type="project" value="InterPro"/>
</dbReference>
<evidence type="ECO:0000256" key="1">
    <source>
        <dbReference type="ARBA" id="ARBA00001966"/>
    </source>
</evidence>
<dbReference type="GO" id="GO:0046872">
    <property type="term" value="F:metal ion binding"/>
    <property type="evidence" value="ECO:0007669"/>
    <property type="project" value="UniProtKB-KW"/>
</dbReference>
<dbReference type="Gene3D" id="3.80.30.20">
    <property type="entry name" value="tm_1862 like domain"/>
    <property type="match status" value="1"/>
</dbReference>
<feature type="domain" description="Radical SAM core" evidence="9">
    <location>
        <begin position="190"/>
        <end position="417"/>
    </location>
</feature>
<keyword evidence="2" id="KW-0489">Methyltransferase</keyword>
<comment type="cofactor">
    <cofactor evidence="1">
        <name>[4Fe-4S] cluster</name>
        <dbReference type="ChEBI" id="CHEBI:49883"/>
    </cofactor>
</comment>
<proteinExistence type="predicted"/>
<keyword evidence="6" id="KW-0408">Iron</keyword>
<keyword evidence="3" id="KW-0808">Transferase</keyword>
<organism evidence="10">
    <name type="scientific">uncultured prokaryote</name>
    <dbReference type="NCBI Taxonomy" id="198431"/>
    <lineage>
        <taxon>unclassified sequences</taxon>
        <taxon>environmental samples</taxon>
    </lineage>
</organism>
<dbReference type="GO" id="GO:0031419">
    <property type="term" value="F:cobalamin binding"/>
    <property type="evidence" value="ECO:0007669"/>
    <property type="project" value="InterPro"/>
</dbReference>
<evidence type="ECO:0000256" key="4">
    <source>
        <dbReference type="ARBA" id="ARBA00022691"/>
    </source>
</evidence>
<dbReference type="GO" id="GO:0051539">
    <property type="term" value="F:4 iron, 4 sulfur cluster binding"/>
    <property type="evidence" value="ECO:0007669"/>
    <property type="project" value="UniProtKB-KW"/>
</dbReference>
<gene>
    <name evidence="10" type="ORF">HGMM_F42G03C08</name>
</gene>
<dbReference type="PANTHER" id="PTHR43409">
    <property type="entry name" value="ANAEROBIC MAGNESIUM-PROTOPORPHYRIN IX MONOMETHYL ESTER CYCLASE-RELATED"/>
    <property type="match status" value="1"/>
</dbReference>
<dbReference type="SFLD" id="SFLDG01123">
    <property type="entry name" value="methyltransferase_(Class_B)"/>
    <property type="match status" value="1"/>
</dbReference>
<evidence type="ECO:0000256" key="2">
    <source>
        <dbReference type="ARBA" id="ARBA00022603"/>
    </source>
</evidence>
<dbReference type="CDD" id="cd01335">
    <property type="entry name" value="Radical_SAM"/>
    <property type="match status" value="1"/>
</dbReference>
<dbReference type="SUPFAM" id="SSF102114">
    <property type="entry name" value="Radical SAM enzymes"/>
    <property type="match status" value="1"/>
</dbReference>
<dbReference type="SMART" id="SM00729">
    <property type="entry name" value="Elp3"/>
    <property type="match status" value="1"/>
</dbReference>
<protein>
    <submittedName>
        <fullName evidence="10">Radical SAM family Fe-S protein</fullName>
    </submittedName>
</protein>
<dbReference type="InterPro" id="IPR006638">
    <property type="entry name" value="Elp3/MiaA/NifB-like_rSAM"/>
</dbReference>
<dbReference type="InterPro" id="IPR058240">
    <property type="entry name" value="rSAM_sf"/>
</dbReference>
<evidence type="ECO:0000256" key="6">
    <source>
        <dbReference type="ARBA" id="ARBA00023004"/>
    </source>
</evidence>
<evidence type="ECO:0000313" key="10">
    <source>
        <dbReference type="EMBL" id="BAL56745.1"/>
    </source>
</evidence>
<dbReference type="InterPro" id="IPR034466">
    <property type="entry name" value="Methyltransferase_Class_B"/>
</dbReference>